<dbReference type="STRING" id="260084.SAMN02927928_2612"/>
<name>A0A1G4SE09_9CAUL</name>
<dbReference type="InterPro" id="IPR027417">
    <property type="entry name" value="P-loop_NTPase"/>
</dbReference>
<keyword evidence="2" id="KW-1185">Reference proteome</keyword>
<evidence type="ECO:0000313" key="1">
    <source>
        <dbReference type="EMBL" id="SCW67444.1"/>
    </source>
</evidence>
<evidence type="ECO:0000313" key="2">
    <source>
        <dbReference type="Proteomes" id="UP000199150"/>
    </source>
</evidence>
<protein>
    <recommendedName>
        <fullName evidence="3">Sulfotransferase family protein</fullName>
    </recommendedName>
</protein>
<gene>
    <name evidence="1" type="ORF">SAMN02927928_2612</name>
</gene>
<reference evidence="2" key="1">
    <citation type="submission" date="2016-10" db="EMBL/GenBank/DDBJ databases">
        <authorList>
            <person name="Varghese N."/>
            <person name="Submissions S."/>
        </authorList>
    </citation>
    <scope>NUCLEOTIDE SEQUENCE [LARGE SCALE GENOMIC DNA]</scope>
    <source>
        <strain evidence="2">CGMCC 1.3431</strain>
    </source>
</reference>
<dbReference type="Proteomes" id="UP000199150">
    <property type="component" value="Unassembled WGS sequence"/>
</dbReference>
<dbReference type="AlphaFoldDB" id="A0A1G4SE09"/>
<organism evidence="1 2">
    <name type="scientific">Asticcacaulis taihuensis</name>
    <dbReference type="NCBI Taxonomy" id="260084"/>
    <lineage>
        <taxon>Bacteria</taxon>
        <taxon>Pseudomonadati</taxon>
        <taxon>Pseudomonadota</taxon>
        <taxon>Alphaproteobacteria</taxon>
        <taxon>Caulobacterales</taxon>
        <taxon>Caulobacteraceae</taxon>
        <taxon>Asticcacaulis</taxon>
    </lineage>
</organism>
<accession>A0A1G4SE09</accession>
<evidence type="ECO:0008006" key="3">
    <source>
        <dbReference type="Google" id="ProtNLM"/>
    </source>
</evidence>
<proteinExistence type="predicted"/>
<sequence>MPIFESKTHIICADSPYPFRPRENSRPLIFMHIPKCAGTSLDTCLSKRWEASRQFKLLGPTLYGGFQDYDSFGPNVRHWIHEDWQNCPVDIDYAAGHAGAKWFDRLYSNGQKCTVLREPKMRILSHWLYWRTFSEADIGNWGTYTPRLELARCDLISFISAPELASQIDNVIVRMLLYPHPLIPGDDFIPPEHDADLIADAIEAIDQFDFVGVIEDSELISKLEAWLGYSLVLTSENISRPVPEDLRHPLRQDLTHDTWAILEARSRLDQCVWDYVVEKYVQANPRTMQVSAVAHSINRFAELMR</sequence>
<dbReference type="Gene3D" id="3.40.50.300">
    <property type="entry name" value="P-loop containing nucleotide triphosphate hydrolases"/>
    <property type="match status" value="1"/>
</dbReference>
<dbReference type="EMBL" id="FMTS01000004">
    <property type="protein sequence ID" value="SCW67444.1"/>
    <property type="molecule type" value="Genomic_DNA"/>
</dbReference>